<dbReference type="Pfam" id="PF05559">
    <property type="entry name" value="DUF763"/>
    <property type="match status" value="1"/>
</dbReference>
<feature type="compositionally biased region" description="Low complexity" evidence="1">
    <location>
        <begin position="267"/>
        <end position="277"/>
    </location>
</feature>
<accession>A0ABS4GRZ7</accession>
<reference evidence="2 3" key="1">
    <citation type="submission" date="2021-03" db="EMBL/GenBank/DDBJ databases">
        <title>Genomic Encyclopedia of Type Strains, Phase IV (KMG-IV): sequencing the most valuable type-strain genomes for metagenomic binning, comparative biology and taxonomic classification.</title>
        <authorList>
            <person name="Goeker M."/>
        </authorList>
    </citation>
    <scope>NUCLEOTIDE SEQUENCE [LARGE SCALE GENOMIC DNA]</scope>
    <source>
        <strain evidence="2 3">DSM 24738</strain>
    </source>
</reference>
<keyword evidence="3" id="KW-1185">Reference proteome</keyword>
<evidence type="ECO:0000313" key="2">
    <source>
        <dbReference type="EMBL" id="MBP1932797.1"/>
    </source>
</evidence>
<dbReference type="PANTHER" id="PTHR38597">
    <property type="entry name" value="BLL3834 PROTEIN"/>
    <property type="match status" value="1"/>
</dbReference>
<sequence length="396" mass="44432">MRTGIANTPLHGGHCPPWLFEKMKQLGSVMIEVIAIEYGPTEVLRRLSDPIWFQAFGSVLGFDWHSSGLTTVLCGALKEGLHDQQGELGLFVTGGKGKASRKTPDEIFQAGEKHGLSNDLVSLQRTSRMVAKVDSAAVQDGYQLYHHFFVFDRDGNWTVVQQGMNEKNRYARRYHWLSESVKSYVEDPHQGICGQPAKDVLNLVSRNNEATRLASVELCREERPETVVKVLESIKKSNSRSMEPQQLSLFDEEFVSGESEIPDTLGSSSTSSEIYSSMTMPRPHPIPSSRHLNKILHQLYERPLDNYENLLETPGVGPSTLRALAMVAEITHGTRPSFEDPVRYAFAHGGKDKIPFPVSRRDMEHSFGVLRTAVEKAKLGHQEKLEALRRLAQHET</sequence>
<evidence type="ECO:0000313" key="3">
    <source>
        <dbReference type="Proteomes" id="UP001519343"/>
    </source>
</evidence>
<feature type="region of interest" description="Disordered" evidence="1">
    <location>
        <begin position="259"/>
        <end position="284"/>
    </location>
</feature>
<organism evidence="2 3">
    <name type="scientific">Ammoniphilus resinae</name>
    <dbReference type="NCBI Taxonomy" id="861532"/>
    <lineage>
        <taxon>Bacteria</taxon>
        <taxon>Bacillati</taxon>
        <taxon>Bacillota</taxon>
        <taxon>Bacilli</taxon>
        <taxon>Bacillales</taxon>
        <taxon>Paenibacillaceae</taxon>
        <taxon>Aneurinibacillus group</taxon>
        <taxon>Ammoniphilus</taxon>
    </lineage>
</organism>
<dbReference type="InterPro" id="IPR008482">
    <property type="entry name" value="DUF763"/>
</dbReference>
<proteinExistence type="predicted"/>
<evidence type="ECO:0008006" key="4">
    <source>
        <dbReference type="Google" id="ProtNLM"/>
    </source>
</evidence>
<protein>
    <recommendedName>
        <fullName evidence="4">DUF763 domain-containing protein</fullName>
    </recommendedName>
</protein>
<dbReference type="PANTHER" id="PTHR38597:SF1">
    <property type="entry name" value="BLL3834 PROTEIN"/>
    <property type="match status" value="1"/>
</dbReference>
<dbReference type="Proteomes" id="UP001519343">
    <property type="component" value="Unassembled WGS sequence"/>
</dbReference>
<gene>
    <name evidence="2" type="ORF">J2Z37_002808</name>
</gene>
<evidence type="ECO:0000256" key="1">
    <source>
        <dbReference type="SAM" id="MobiDB-lite"/>
    </source>
</evidence>
<name>A0ABS4GRZ7_9BACL</name>
<comment type="caution">
    <text evidence="2">The sequence shown here is derived from an EMBL/GenBank/DDBJ whole genome shotgun (WGS) entry which is preliminary data.</text>
</comment>
<dbReference type="EMBL" id="JAGGKT010000008">
    <property type="protein sequence ID" value="MBP1932797.1"/>
    <property type="molecule type" value="Genomic_DNA"/>
</dbReference>